<name>A0A3S5BB20_9PLAT</name>
<protein>
    <recommendedName>
        <fullName evidence="1">acetate--CoA ligase</fullName>
        <ecNumber evidence="1">6.2.1.1</ecNumber>
    </recommendedName>
</protein>
<accession>A0A3S5BB20</accession>
<dbReference type="Proteomes" id="UP000784294">
    <property type="component" value="Unassembled WGS sequence"/>
</dbReference>
<reference evidence="2" key="1">
    <citation type="submission" date="2018-11" db="EMBL/GenBank/DDBJ databases">
        <authorList>
            <consortium name="Pathogen Informatics"/>
        </authorList>
    </citation>
    <scope>NUCLEOTIDE SEQUENCE</scope>
</reference>
<gene>
    <name evidence="2" type="ORF">PXEA_LOCUS32575</name>
</gene>
<dbReference type="InterPro" id="IPR042099">
    <property type="entry name" value="ANL_N_sf"/>
</dbReference>
<dbReference type="GO" id="GO:0005759">
    <property type="term" value="C:mitochondrial matrix"/>
    <property type="evidence" value="ECO:0007669"/>
    <property type="project" value="TreeGrafter"/>
</dbReference>
<comment type="caution">
    <text evidence="2">The sequence shown here is derived from an EMBL/GenBank/DDBJ whole genome shotgun (WGS) entry which is preliminary data.</text>
</comment>
<organism evidence="2 3">
    <name type="scientific">Protopolystoma xenopodis</name>
    <dbReference type="NCBI Taxonomy" id="117903"/>
    <lineage>
        <taxon>Eukaryota</taxon>
        <taxon>Metazoa</taxon>
        <taxon>Spiralia</taxon>
        <taxon>Lophotrochozoa</taxon>
        <taxon>Platyhelminthes</taxon>
        <taxon>Monogenea</taxon>
        <taxon>Polyopisthocotylea</taxon>
        <taxon>Polystomatidea</taxon>
        <taxon>Polystomatidae</taxon>
        <taxon>Protopolystoma</taxon>
    </lineage>
</organism>
<dbReference type="SUPFAM" id="SSF56801">
    <property type="entry name" value="Acetyl-CoA synthetase-like"/>
    <property type="match status" value="1"/>
</dbReference>
<evidence type="ECO:0000256" key="1">
    <source>
        <dbReference type="ARBA" id="ARBA00013275"/>
    </source>
</evidence>
<dbReference type="EC" id="6.2.1.1" evidence="1"/>
<evidence type="ECO:0000313" key="3">
    <source>
        <dbReference type="Proteomes" id="UP000784294"/>
    </source>
</evidence>
<keyword evidence="3" id="KW-1185">Reference proteome</keyword>
<sequence length="203" mass="23206">MAENSVNGWFVTPSSMRALRREDYNLKQSEEIRKTGLSNLRAVFLAGEHCDAETMNWLRSHLPPGIPALDNWWQSESGWPMTATCLGLYAPSRAIEKPTKFLNQPTQYRPRELADYVGLPIPPIGSAGCEVPGYKLEMFDTETVRSSRNRQAIDYEDEVSSSRGPLQRILVKRPMPPGFSHTLWKNDKGFHELYFTKYPVSHF</sequence>
<dbReference type="EMBL" id="CAAALY010260192">
    <property type="protein sequence ID" value="VEL39135.1"/>
    <property type="molecule type" value="Genomic_DNA"/>
</dbReference>
<dbReference type="Gene3D" id="3.40.50.12780">
    <property type="entry name" value="N-terminal domain of ligase-like"/>
    <property type="match status" value="1"/>
</dbReference>
<dbReference type="GO" id="GO:0003987">
    <property type="term" value="F:acetate-CoA ligase activity"/>
    <property type="evidence" value="ECO:0007669"/>
    <property type="project" value="UniProtKB-EC"/>
</dbReference>
<dbReference type="GO" id="GO:0050218">
    <property type="term" value="F:propionate-CoA ligase activity"/>
    <property type="evidence" value="ECO:0007669"/>
    <property type="project" value="TreeGrafter"/>
</dbReference>
<dbReference type="AlphaFoldDB" id="A0A3S5BB20"/>
<evidence type="ECO:0000313" key="2">
    <source>
        <dbReference type="EMBL" id="VEL39135.1"/>
    </source>
</evidence>
<dbReference type="PANTHER" id="PTHR43347">
    <property type="entry name" value="ACYL-COA SYNTHETASE"/>
    <property type="match status" value="1"/>
</dbReference>
<dbReference type="PANTHER" id="PTHR43347:SF3">
    <property type="entry name" value="ACYL-COA SYNTHETASE SHORT-CHAIN FAMILY MEMBER 3, MITOCHONDRIAL"/>
    <property type="match status" value="1"/>
</dbReference>
<proteinExistence type="predicted"/>
<dbReference type="OrthoDB" id="10253869at2759"/>